<keyword evidence="3" id="KW-1185">Reference proteome</keyword>
<proteinExistence type="predicted"/>
<feature type="compositionally biased region" description="Basic and acidic residues" evidence="1">
    <location>
        <begin position="195"/>
        <end position="207"/>
    </location>
</feature>
<dbReference type="Proteomes" id="UP000613580">
    <property type="component" value="Unassembled WGS sequence"/>
</dbReference>
<feature type="compositionally biased region" description="Acidic residues" evidence="1">
    <location>
        <begin position="263"/>
        <end position="275"/>
    </location>
</feature>
<evidence type="ECO:0000256" key="1">
    <source>
        <dbReference type="SAM" id="MobiDB-lite"/>
    </source>
</evidence>
<comment type="caution">
    <text evidence="2">The sequence shown here is derived from an EMBL/GenBank/DDBJ whole genome shotgun (WGS) entry which is preliminary data.</text>
</comment>
<organism evidence="2 3">
    <name type="scientific">Mycena chlorophos</name>
    <name type="common">Agaric fungus</name>
    <name type="synonym">Agaricus chlorophos</name>
    <dbReference type="NCBI Taxonomy" id="658473"/>
    <lineage>
        <taxon>Eukaryota</taxon>
        <taxon>Fungi</taxon>
        <taxon>Dikarya</taxon>
        <taxon>Basidiomycota</taxon>
        <taxon>Agaricomycotina</taxon>
        <taxon>Agaricomycetes</taxon>
        <taxon>Agaricomycetidae</taxon>
        <taxon>Agaricales</taxon>
        <taxon>Marasmiineae</taxon>
        <taxon>Mycenaceae</taxon>
        <taxon>Mycena</taxon>
    </lineage>
</organism>
<dbReference type="EMBL" id="JACAZE010000020">
    <property type="protein sequence ID" value="KAF7293922.1"/>
    <property type="molecule type" value="Genomic_DNA"/>
</dbReference>
<dbReference type="AlphaFoldDB" id="A0A8H6S8V0"/>
<feature type="region of interest" description="Disordered" evidence="1">
    <location>
        <begin position="160"/>
        <end position="275"/>
    </location>
</feature>
<reference evidence="2" key="1">
    <citation type="submission" date="2020-05" db="EMBL/GenBank/DDBJ databases">
        <title>Mycena genomes resolve the evolution of fungal bioluminescence.</title>
        <authorList>
            <person name="Tsai I.J."/>
        </authorList>
    </citation>
    <scope>NUCLEOTIDE SEQUENCE</scope>
    <source>
        <strain evidence="2">110903Hualien_Pintung</strain>
    </source>
</reference>
<sequence length="275" mass="29878">MFNNNNNANAGPFTAQDELACRAYAEKLVAFGASRGTWPGGAAPRFYRDHYAKLHPTVPMPELYTERRVQMGVAEGLRSVEQQMQAERIPSAPGGFGAQLTTEALATVLRSIRQPAPIPAPVGPFAGCPTWAQLYPPRGFRRPRFPPTYVPRVIRRKFKNGRPGRLSDRIGGRPVQAETARGNGGQRNARRRARREAQRAERARAEAEAGAGNVDALADLAGGMTIGDDGDRAPSPPPYEPMAVGEPGGEEPEIIGDWRDGQSDLEDEATDLSHM</sequence>
<accession>A0A8H6S8V0</accession>
<evidence type="ECO:0000313" key="2">
    <source>
        <dbReference type="EMBL" id="KAF7293922.1"/>
    </source>
</evidence>
<protein>
    <submittedName>
        <fullName evidence="2">Uncharacterized protein</fullName>
    </submittedName>
</protein>
<evidence type="ECO:0000313" key="3">
    <source>
        <dbReference type="Proteomes" id="UP000613580"/>
    </source>
</evidence>
<gene>
    <name evidence="2" type="ORF">HMN09_01188800</name>
</gene>
<name>A0A8H6S8V0_MYCCL</name>